<proteinExistence type="predicted"/>
<reference evidence="1" key="1">
    <citation type="submission" date="2016-10" db="EMBL/GenBank/DDBJ databases">
        <authorList>
            <person name="de Groot N.N."/>
        </authorList>
    </citation>
    <scope>NUCLEOTIDE SEQUENCE</scope>
</reference>
<dbReference type="Gene3D" id="2.20.110.10">
    <property type="entry name" value="Histone H3 K4-specific methyltransferase SET7/9 N-terminal domain"/>
    <property type="match status" value="2"/>
</dbReference>
<evidence type="ECO:0008006" key="2">
    <source>
        <dbReference type="Google" id="ProtNLM"/>
    </source>
</evidence>
<dbReference type="Pfam" id="PF07661">
    <property type="entry name" value="MORN_2"/>
    <property type="match status" value="1"/>
</dbReference>
<accession>A0A1W1C1A8</accession>
<evidence type="ECO:0000313" key="1">
    <source>
        <dbReference type="EMBL" id="SFV59628.1"/>
    </source>
</evidence>
<name>A0A1W1C1A8_9ZZZZ</name>
<organism evidence="1">
    <name type="scientific">hydrothermal vent metagenome</name>
    <dbReference type="NCBI Taxonomy" id="652676"/>
    <lineage>
        <taxon>unclassified sequences</taxon>
        <taxon>metagenomes</taxon>
        <taxon>ecological metagenomes</taxon>
    </lineage>
</organism>
<dbReference type="AlphaFoldDB" id="A0A1W1C1A8"/>
<dbReference type="SUPFAM" id="SSF82185">
    <property type="entry name" value="Histone H3 K4-specific methyltransferase SET7/9 N-terminal domain"/>
    <property type="match status" value="1"/>
</dbReference>
<protein>
    <recommendedName>
        <fullName evidence="2">Phophatidylinositol-4-phosphate 5-kinase</fullName>
    </recommendedName>
</protein>
<sequence length="170" mass="19445">MKYLISIIMVATIIYAKSETIKKFYDDGTIKSVTTYKDGKKNGAEHIYYPDGAILQSAHKYVYGKLHGLQQEYSSSAMLIKEESFKHGRLDGVSRYYTDGLLTREITYKNGKVEGVYREFFPTGVTKVEIRWERGVAVEGYIYNKVGERRAMSSKELQSVKLDSIIPRDS</sequence>
<gene>
    <name evidence="1" type="ORF">MNB_SV-6-1208</name>
</gene>
<dbReference type="InterPro" id="IPR011652">
    <property type="entry name" value="MORN_2"/>
</dbReference>
<dbReference type="EMBL" id="FPHC01000053">
    <property type="protein sequence ID" value="SFV59628.1"/>
    <property type="molecule type" value="Genomic_DNA"/>
</dbReference>